<dbReference type="STRING" id="465721.ACG33_02155"/>
<evidence type="ECO:0000313" key="2">
    <source>
        <dbReference type="EMBL" id="AMN45932.1"/>
    </source>
</evidence>
<dbReference type="Proteomes" id="UP000070250">
    <property type="component" value="Chromosome"/>
</dbReference>
<evidence type="ECO:0000313" key="3">
    <source>
        <dbReference type="Proteomes" id="UP000070250"/>
    </source>
</evidence>
<keyword evidence="3" id="KW-1185">Reference proteome</keyword>
<reference evidence="2 3" key="1">
    <citation type="submission" date="2015-06" db="EMBL/GenBank/DDBJ databases">
        <title>A Comprehensive Approach to Explore the Metabolic and Phylogenetic Diversity of Bacterial Steroid Degradation in the Environment: Testosterone as an Example.</title>
        <authorList>
            <person name="Yang F.-C."/>
            <person name="Chen Y.-L."/>
            <person name="Yu C.-P."/>
            <person name="Tang S.-L."/>
            <person name="Wang P.-H."/>
            <person name="Ismail W."/>
            <person name="Wang C.-H."/>
            <person name="Yang C.-Y."/>
            <person name="Chiang Y.-R."/>
        </authorList>
    </citation>
    <scope>NUCLEOTIDE SEQUENCE [LARGE SCALE GENOMIC DNA]</scope>
    <source>
        <strain evidence="2 3">DSM 18526</strain>
    </source>
</reference>
<gene>
    <name evidence="2" type="ORF">ACG33_02155</name>
</gene>
<evidence type="ECO:0000256" key="1">
    <source>
        <dbReference type="SAM" id="SignalP"/>
    </source>
</evidence>
<dbReference type="AlphaFoldDB" id="A0A127F660"/>
<organism evidence="2 3">
    <name type="scientific">Steroidobacter denitrificans</name>
    <dbReference type="NCBI Taxonomy" id="465721"/>
    <lineage>
        <taxon>Bacteria</taxon>
        <taxon>Pseudomonadati</taxon>
        <taxon>Pseudomonadota</taxon>
        <taxon>Gammaproteobacteria</taxon>
        <taxon>Steroidobacterales</taxon>
        <taxon>Steroidobacteraceae</taxon>
        <taxon>Steroidobacter</taxon>
    </lineage>
</organism>
<dbReference type="SUPFAM" id="SSF52833">
    <property type="entry name" value="Thioredoxin-like"/>
    <property type="match status" value="1"/>
</dbReference>
<accession>A0A127F660</accession>
<keyword evidence="1" id="KW-0732">Signal</keyword>
<protein>
    <recommendedName>
        <fullName evidence="4">Thioredoxin domain-containing protein</fullName>
    </recommendedName>
</protein>
<dbReference type="KEGG" id="sdf:ACG33_02155"/>
<sequence length="154" mass="16404">MRRAGTAGALVAVCAFAAAAAAPSSVERFDAAAWEDLQQELSRPSAVVFTATYCASCPAVLAKLSGALRERGIEGDVVAVVIDDAEASELLKNRHYRHASRLFLFEGNEASLRYRVDSRWRGVTPYVALLTANGETVFTAGTPSDAQIAAWIGQ</sequence>
<dbReference type="Gene3D" id="3.40.30.10">
    <property type="entry name" value="Glutaredoxin"/>
    <property type="match status" value="1"/>
</dbReference>
<feature type="chain" id="PRO_5007448254" description="Thioredoxin domain-containing protein" evidence="1">
    <location>
        <begin position="21"/>
        <end position="154"/>
    </location>
</feature>
<dbReference type="EMBL" id="CP011971">
    <property type="protein sequence ID" value="AMN45932.1"/>
    <property type="molecule type" value="Genomic_DNA"/>
</dbReference>
<evidence type="ECO:0008006" key="4">
    <source>
        <dbReference type="Google" id="ProtNLM"/>
    </source>
</evidence>
<feature type="signal peptide" evidence="1">
    <location>
        <begin position="1"/>
        <end position="20"/>
    </location>
</feature>
<name>A0A127F660_STEDE</name>
<dbReference type="InterPro" id="IPR036249">
    <property type="entry name" value="Thioredoxin-like_sf"/>
</dbReference>
<proteinExistence type="predicted"/>